<feature type="transmembrane region" description="Helical" evidence="1">
    <location>
        <begin position="141"/>
        <end position="163"/>
    </location>
</feature>
<dbReference type="PANTHER" id="PTHR37314:SF4">
    <property type="entry name" value="UPF0700 TRANSMEMBRANE PROTEIN YOAK"/>
    <property type="match status" value="1"/>
</dbReference>
<feature type="transmembrane region" description="Helical" evidence="1">
    <location>
        <begin position="92"/>
        <end position="111"/>
    </location>
</feature>
<comment type="caution">
    <text evidence="2">The sequence shown here is derived from an EMBL/GenBank/DDBJ whole genome shotgun (WGS) entry which is preliminary data.</text>
</comment>
<reference evidence="3" key="1">
    <citation type="submission" date="2023-07" db="EMBL/GenBank/DDBJ databases">
        <title>30 novel species of actinomycetes from the DSMZ collection.</title>
        <authorList>
            <person name="Nouioui I."/>
        </authorList>
    </citation>
    <scope>NUCLEOTIDE SEQUENCE [LARGE SCALE GENOMIC DNA]</scope>
    <source>
        <strain evidence="3">DSM 44915</strain>
    </source>
</reference>
<feature type="transmembrane region" description="Helical" evidence="1">
    <location>
        <begin position="200"/>
        <end position="219"/>
    </location>
</feature>
<evidence type="ECO:0000256" key="1">
    <source>
        <dbReference type="SAM" id="Phobius"/>
    </source>
</evidence>
<dbReference type="PANTHER" id="PTHR37314">
    <property type="entry name" value="SLR0142 PROTEIN"/>
    <property type="match status" value="1"/>
</dbReference>
<dbReference type="Pfam" id="PF06912">
    <property type="entry name" value="DUF1275"/>
    <property type="match status" value="1"/>
</dbReference>
<dbReference type="Proteomes" id="UP001183410">
    <property type="component" value="Unassembled WGS sequence"/>
</dbReference>
<keyword evidence="3" id="KW-1185">Reference proteome</keyword>
<proteinExistence type="predicted"/>
<evidence type="ECO:0000313" key="2">
    <source>
        <dbReference type="EMBL" id="MDT0265988.1"/>
    </source>
</evidence>
<sequence length="224" mass="21832">MSHPAADRRVVRLMLVLTFATGIVDAVGFLALAGIFPGNMTGNLVLLGTGALGGHRLALVGFAVALAAFVAGAALAGLVLPRARTGWRRPHTALFGCVGLLLAGAGCWLAAGPHPTGATLTALTGLLCLGMGVQTAAARHLAVPDVTTVVVTAALAAWAAELADRRGRPHAARRAGAVAALTAGAVAGAAAHAAHPAAGVGLAAAVVLGTTAAGGRGAGRRPGR</sequence>
<organism evidence="2 3">
    <name type="scientific">Streptomyces chisholmiae</name>
    <dbReference type="NCBI Taxonomy" id="3075540"/>
    <lineage>
        <taxon>Bacteria</taxon>
        <taxon>Bacillati</taxon>
        <taxon>Actinomycetota</taxon>
        <taxon>Actinomycetes</taxon>
        <taxon>Kitasatosporales</taxon>
        <taxon>Streptomycetaceae</taxon>
        <taxon>Streptomyces</taxon>
    </lineage>
</organism>
<name>A0ABU2JP51_9ACTN</name>
<gene>
    <name evidence="2" type="ORF">RM844_06740</name>
</gene>
<keyword evidence="1" id="KW-0472">Membrane</keyword>
<dbReference type="EMBL" id="JAVREO010000003">
    <property type="protein sequence ID" value="MDT0265988.1"/>
    <property type="molecule type" value="Genomic_DNA"/>
</dbReference>
<dbReference type="RefSeq" id="WP_311665884.1">
    <property type="nucleotide sequence ID" value="NZ_JAVREO010000003.1"/>
</dbReference>
<keyword evidence="1" id="KW-0812">Transmembrane</keyword>
<keyword evidence="1" id="KW-1133">Transmembrane helix</keyword>
<evidence type="ECO:0000313" key="3">
    <source>
        <dbReference type="Proteomes" id="UP001183410"/>
    </source>
</evidence>
<protein>
    <submittedName>
        <fullName evidence="2">YoaK family protein</fullName>
    </submittedName>
</protein>
<accession>A0ABU2JP51</accession>
<feature type="transmembrane region" description="Helical" evidence="1">
    <location>
        <begin position="175"/>
        <end position="194"/>
    </location>
</feature>
<feature type="transmembrane region" description="Helical" evidence="1">
    <location>
        <begin position="57"/>
        <end position="80"/>
    </location>
</feature>
<feature type="transmembrane region" description="Helical" evidence="1">
    <location>
        <begin position="12"/>
        <end position="37"/>
    </location>
</feature>
<dbReference type="InterPro" id="IPR010699">
    <property type="entry name" value="DUF1275"/>
</dbReference>